<evidence type="ECO:0000256" key="1">
    <source>
        <dbReference type="SAM" id="MobiDB-lite"/>
    </source>
</evidence>
<protein>
    <submittedName>
        <fullName evidence="2">Ankyrin repeat protein 1</fullName>
    </submittedName>
</protein>
<name>A8B1S5_GIAIC</name>
<feature type="region of interest" description="Disordered" evidence="1">
    <location>
        <begin position="184"/>
        <end position="285"/>
    </location>
</feature>
<evidence type="ECO:0000313" key="3">
    <source>
        <dbReference type="Proteomes" id="UP000001548"/>
    </source>
</evidence>
<proteinExistence type="predicted"/>
<dbReference type="PROSITE" id="PS50088">
    <property type="entry name" value="ANK_REPEAT"/>
    <property type="match status" value="4"/>
</dbReference>
<dbReference type="KEGG" id="gla:GL50803_008465"/>
<evidence type="ECO:0000313" key="2">
    <source>
        <dbReference type="EMBL" id="KAE8302866.1"/>
    </source>
</evidence>
<dbReference type="STRING" id="184922.A8B1S5"/>
<sequence>MQFEWFDAARRGDETFLKDNIDTFAQQQDKQGRTALVISVQHGHNRCVDLLIAKEAGIETEKGWTAIMYAIKYDNMTAFKRLLALEGAHLTKKNILPLYVAVQYTAHEYVKLLLPQYAKDKKHLAEFFRFAVSTADGDTIKQFLPHLTTKQINHALRAMIPDDLGVLYVYSNLQEAEKNERSAARARAELKRASSVSRKRPSSGYGMGQSGQLGHTVFGSSRKSTQASRTLSRPGSALAQQLSTQPQPFSGPAQIPPPGRQHYQSTPPTPDSAHSVNARHHSTSAIGCPTYHQNNLQGNHTAYPSEAVGVDEDDCEIIFSAQHARMQRLQQYEQPSPLPITGVTRHTSAGSRLPQETPLMHAARIGDLGVAMRSMQYVRNTQKDGTTALMIACDRGHYEIAALLYDYEKQMRRKDGRTALMISIANGTPELVQLLMESEARYQTEDGKTALMVAAMHGREDLAALLVSKEARMTDIQRTTALIYATTSRREGIVRLLAGMEAGMKTRNGSTALCFAAVLGYRDIAEILLPYEEDVTEEHGRTPLMLACQHGNSDVIQLLSTTRMVGATDTRGCTALMECANAGFYQGAGLLLAHECRYRNKEGMTAMMYAAAAGHLDIVAILRDYEVGIQSNEGFTALIYGLTSSVPADTKLQIIELLGLAEWNVIVRKGRPSMDYLRDHCEPLVYQALQDLVTNAEMASVVDVVHKTEPENLLTASPEPAYRTIRSHGSGHASMVPGNMSVRSSDRGSRATLSPNAPDVDIHYSVATDGSAFHRPQDSPVESISVPSLASDVEHHIQEECLYLERNNAPVNEQASVSMSIASDL</sequence>
<dbReference type="Gene3D" id="1.25.40.20">
    <property type="entry name" value="Ankyrin repeat-containing domain"/>
    <property type="match status" value="3"/>
</dbReference>
<dbReference type="RefSeq" id="XP_001709837.1">
    <property type="nucleotide sequence ID" value="XM_001709785.1"/>
</dbReference>
<dbReference type="PANTHER" id="PTHR24120:SF4">
    <property type="entry name" value="GH07239P"/>
    <property type="match status" value="1"/>
</dbReference>
<dbReference type="AlphaFoldDB" id="A8B1S5"/>
<reference evidence="2 3" key="1">
    <citation type="journal article" date="2007" name="Science">
        <title>Genomic minimalism in the early diverging intestinal parasite Giardia lamblia.</title>
        <authorList>
            <person name="Morrison H.G."/>
            <person name="McArthur A.G."/>
            <person name="Gillin F.D."/>
            <person name="Aley S.B."/>
            <person name="Adam R.D."/>
            <person name="Olsen G.J."/>
            <person name="Best A.A."/>
            <person name="Cande W.Z."/>
            <person name="Chen F."/>
            <person name="Cipriano M.J."/>
            <person name="Davids B.J."/>
            <person name="Dawson S.C."/>
            <person name="Elmendorf H.G."/>
            <person name="Hehl A.B."/>
            <person name="Holder M.E."/>
            <person name="Huse S.M."/>
            <person name="Kim U.U."/>
            <person name="Lasek-Nesselquist E."/>
            <person name="Manning G."/>
            <person name="Nigam A."/>
            <person name="Nixon J.E."/>
            <person name="Palm D."/>
            <person name="Passamaneck N.E."/>
            <person name="Prabhu A."/>
            <person name="Reich C.I."/>
            <person name="Reiner D.S."/>
            <person name="Samuelson J."/>
            <person name="Svard S.G."/>
            <person name="Sogin M.L."/>
        </authorList>
    </citation>
    <scope>NUCLEOTIDE SEQUENCE [LARGE SCALE GENOMIC DNA]</scope>
    <source>
        <strain evidence="2 3">WB C6</strain>
    </source>
</reference>
<dbReference type="SUPFAM" id="SSF48403">
    <property type="entry name" value="Ankyrin repeat"/>
    <property type="match status" value="2"/>
</dbReference>
<dbReference type="HOGENOM" id="CLU_343404_0_0_1"/>
<dbReference type="SMART" id="SM00248">
    <property type="entry name" value="ANK"/>
    <property type="match status" value="11"/>
</dbReference>
<accession>A8B1S5</accession>
<dbReference type="OMA" id="MECANAG"/>
<feature type="compositionally biased region" description="Polar residues" evidence="1">
    <location>
        <begin position="212"/>
        <end position="248"/>
    </location>
</feature>
<dbReference type="Pfam" id="PF00023">
    <property type="entry name" value="Ank"/>
    <property type="match status" value="1"/>
</dbReference>
<dbReference type="Proteomes" id="UP000001548">
    <property type="component" value="Unassembled WGS sequence"/>
</dbReference>
<dbReference type="PANTHER" id="PTHR24120">
    <property type="entry name" value="GH07239P"/>
    <property type="match status" value="1"/>
</dbReference>
<dbReference type="Pfam" id="PF12796">
    <property type="entry name" value="Ank_2"/>
    <property type="match status" value="3"/>
</dbReference>
<feature type="region of interest" description="Disordered" evidence="1">
    <location>
        <begin position="728"/>
        <end position="757"/>
    </location>
</feature>
<dbReference type="GeneID" id="5702805"/>
<keyword evidence="3" id="KW-1185">Reference proteome</keyword>
<dbReference type="PROSITE" id="PS50297">
    <property type="entry name" value="ANK_REP_REGION"/>
    <property type="match status" value="2"/>
</dbReference>
<gene>
    <name evidence="2" type="ORF">GL50803_008465</name>
</gene>
<organism evidence="2 3">
    <name type="scientific">Giardia intestinalis (strain ATCC 50803 / WB clone C6)</name>
    <name type="common">Giardia lamblia</name>
    <dbReference type="NCBI Taxonomy" id="184922"/>
    <lineage>
        <taxon>Eukaryota</taxon>
        <taxon>Metamonada</taxon>
        <taxon>Diplomonadida</taxon>
        <taxon>Hexamitidae</taxon>
        <taxon>Giardiinae</taxon>
        <taxon>Giardia</taxon>
    </lineage>
</organism>
<comment type="caution">
    <text evidence="2">The sequence shown here is derived from an EMBL/GenBank/DDBJ whole genome shotgun (WGS) entry which is preliminary data.</text>
</comment>
<dbReference type="VEuPathDB" id="GiardiaDB:GL50803_8465"/>
<dbReference type="InterPro" id="IPR002110">
    <property type="entry name" value="Ankyrin_rpt"/>
</dbReference>
<dbReference type="InterPro" id="IPR036770">
    <property type="entry name" value="Ankyrin_rpt-contain_sf"/>
</dbReference>
<dbReference type="EMBL" id="AACB03000003">
    <property type="protein sequence ID" value="KAE8302866.1"/>
    <property type="molecule type" value="Genomic_DNA"/>
</dbReference>